<feature type="chain" id="PRO_5002015277" description="Secreted protein" evidence="1">
    <location>
        <begin position="24"/>
        <end position="75"/>
    </location>
</feature>
<dbReference type="AlphaFoldDB" id="A0A0A6D6B7"/>
<dbReference type="OrthoDB" id="7017559at2"/>
<comment type="caution">
    <text evidence="2">The sequence shown here is derived from an EMBL/GenBank/DDBJ whole genome shotgun (WGS) entry which is preliminary data.</text>
</comment>
<proteinExistence type="predicted"/>
<keyword evidence="1" id="KW-0732">Signal</keyword>
<accession>A0A0A6D6B7</accession>
<evidence type="ECO:0008006" key="4">
    <source>
        <dbReference type="Google" id="ProtNLM"/>
    </source>
</evidence>
<evidence type="ECO:0000313" key="2">
    <source>
        <dbReference type="EMBL" id="KHA70149.1"/>
    </source>
</evidence>
<dbReference type="Proteomes" id="UP000030564">
    <property type="component" value="Unassembled WGS sequence"/>
</dbReference>
<dbReference type="EMBL" id="JSFK01000044">
    <property type="protein sequence ID" value="KHA70149.1"/>
    <property type="molecule type" value="Genomic_DNA"/>
</dbReference>
<evidence type="ECO:0000313" key="3">
    <source>
        <dbReference type="Proteomes" id="UP000030564"/>
    </source>
</evidence>
<name>A0A0A6D6B7_9PSED</name>
<reference evidence="2 3" key="1">
    <citation type="submission" date="2014-10" db="EMBL/GenBank/DDBJ databases">
        <title>Draft genome sequence of Pseudomonas chlororaphis EA105.</title>
        <authorList>
            <person name="McCully L.M."/>
            <person name="Bitzer A.S."/>
            <person name="Spence C."/>
            <person name="Bais H."/>
            <person name="Silby M.W."/>
        </authorList>
    </citation>
    <scope>NUCLEOTIDE SEQUENCE [LARGE SCALE GENOMIC DNA]</scope>
    <source>
        <strain evidence="2 3">EA105</strain>
    </source>
</reference>
<dbReference type="PATRIC" id="fig|587753.9.peg.4737"/>
<gene>
    <name evidence="2" type="ORF">NZ35_26905</name>
</gene>
<organism evidence="2 3">
    <name type="scientific">Pseudomonas chlororaphis</name>
    <dbReference type="NCBI Taxonomy" id="587753"/>
    <lineage>
        <taxon>Bacteria</taxon>
        <taxon>Pseudomonadati</taxon>
        <taxon>Pseudomonadota</taxon>
        <taxon>Gammaproteobacteria</taxon>
        <taxon>Pseudomonadales</taxon>
        <taxon>Pseudomonadaceae</taxon>
        <taxon>Pseudomonas</taxon>
    </lineage>
</organism>
<sequence length="75" mass="7946">MKLEIARGLFLVGALAVASLAVAAWEQPRMQVVGASVDDAHCAVPRVAKASVATQPDHDLLLFMFGLSQGMRPQS</sequence>
<evidence type="ECO:0000256" key="1">
    <source>
        <dbReference type="SAM" id="SignalP"/>
    </source>
</evidence>
<feature type="signal peptide" evidence="1">
    <location>
        <begin position="1"/>
        <end position="23"/>
    </location>
</feature>
<protein>
    <recommendedName>
        <fullName evidence="4">Secreted protein</fullName>
    </recommendedName>
</protein>